<dbReference type="AlphaFoldDB" id="N9U9U1"/>
<dbReference type="OrthoDB" id="9999394at2"/>
<dbReference type="NCBIfam" id="NF045879">
    <property type="entry name" value="ICE_Mbov_0392"/>
    <property type="match status" value="1"/>
</dbReference>
<dbReference type="RefSeq" id="WP_002882085.1">
    <property type="nucleotide sequence ID" value="NZ_AMWK01000015.1"/>
</dbReference>
<organism evidence="1 2">
    <name type="scientific">Metamycoplasma alkalescens 14918</name>
    <dbReference type="NCBI Taxonomy" id="1188234"/>
    <lineage>
        <taxon>Bacteria</taxon>
        <taxon>Bacillati</taxon>
        <taxon>Mycoplasmatota</taxon>
        <taxon>Mycoplasmoidales</taxon>
        <taxon>Metamycoplasmataceae</taxon>
        <taxon>Metamycoplasma</taxon>
    </lineage>
</organism>
<dbReference type="EMBL" id="AMWK01000015">
    <property type="protein sequence ID" value="ENY53693.1"/>
    <property type="molecule type" value="Genomic_DNA"/>
</dbReference>
<comment type="caution">
    <text evidence="1">The sequence shown here is derived from an EMBL/GenBank/DDBJ whole genome shotgun (WGS) entry which is preliminary data.</text>
</comment>
<gene>
    <name evidence="1" type="ORF">MALK_6410</name>
</gene>
<evidence type="ECO:0000313" key="1">
    <source>
        <dbReference type="EMBL" id="ENY53693.1"/>
    </source>
</evidence>
<name>N9U9U1_9BACT</name>
<keyword evidence="2" id="KW-1185">Reference proteome</keyword>
<reference evidence="1 2" key="1">
    <citation type="journal article" date="2013" name="Genome Announc.">
        <title>Draft Genome Sequences of Mycoplasma alkalescens, Mycoplasma arginini, and Mycoplasma bovigenitalium, Three Species with Equivocal Pathogenic Status for Cattle.</title>
        <authorList>
            <person name="Manso-Silvan L."/>
            <person name="Tardy F."/>
            <person name="Baranowski E."/>
            <person name="Barre A."/>
            <person name="Blanchard A."/>
            <person name="Breton M."/>
            <person name="Couture C."/>
            <person name="Citti C."/>
            <person name="Dordet-Frisoni E."/>
            <person name="Dupuy V."/>
            <person name="Gaurivaud P."/>
            <person name="Jacob D."/>
            <person name="Lemaitre C."/>
            <person name="Nikolski M."/>
            <person name="Nouvel L.X."/>
            <person name="Poumarat F."/>
            <person name="Thebault P."/>
            <person name="Theil S."/>
            <person name="Thiaucourt F."/>
            <person name="Sirand-Pugnet P."/>
        </authorList>
    </citation>
    <scope>NUCLEOTIDE SEQUENCE [LARGE SCALE GENOMIC DNA]</scope>
    <source>
        <strain evidence="1 2">14918</strain>
    </source>
</reference>
<proteinExistence type="predicted"/>
<evidence type="ECO:0000313" key="2">
    <source>
        <dbReference type="Proteomes" id="UP000013137"/>
    </source>
</evidence>
<dbReference type="eggNOG" id="ENOG5030NNE">
    <property type="taxonomic scope" value="Bacteria"/>
</dbReference>
<dbReference type="PATRIC" id="fig|1188234.3.peg.615"/>
<sequence length="198" mass="24292">MGWLIKESDVKYLFENRFGDFDDEEIWEIFHYFVLRKKEDEVDKKEFCDLLKQINFNFLKLEKKFKSKILDELFQQKMDLNILEQLNYFVCFLITKNPKITFVEAEQIINIGFWLEDFLKENNIFNYKSLILLIDQDLRKNGIYSNWIWLINPVIASNENYYFQIEETKTKWNKLSSLDVEASYKNWLIKFDFEKMLF</sequence>
<accession>N9U9U1</accession>
<dbReference type="Proteomes" id="UP000013137">
    <property type="component" value="Unassembled WGS sequence"/>
</dbReference>
<protein>
    <submittedName>
        <fullName evidence="1">Uncharacterized protein</fullName>
    </submittedName>
</protein>